<dbReference type="STRING" id="592050.SAMN05421875_101326"/>
<keyword evidence="3" id="KW-1185">Reference proteome</keyword>
<feature type="region of interest" description="Disordered" evidence="1">
    <location>
        <begin position="1"/>
        <end position="31"/>
    </location>
</feature>
<feature type="compositionally biased region" description="Basic and acidic residues" evidence="1">
    <location>
        <begin position="126"/>
        <end position="137"/>
    </location>
</feature>
<gene>
    <name evidence="2" type="ORF">SAMN05421875_101326</name>
</gene>
<feature type="compositionally biased region" description="Low complexity" evidence="1">
    <location>
        <begin position="191"/>
        <end position="215"/>
    </location>
</feature>
<protein>
    <submittedName>
        <fullName evidence="2">Uncharacterized protein</fullName>
    </submittedName>
</protein>
<feature type="region of interest" description="Disordered" evidence="1">
    <location>
        <begin position="81"/>
        <end position="215"/>
    </location>
</feature>
<evidence type="ECO:0000313" key="2">
    <source>
        <dbReference type="EMBL" id="SDZ77111.1"/>
    </source>
</evidence>
<dbReference type="AlphaFoldDB" id="A0A1H3VQY9"/>
<name>A0A1H3VQY9_9BURK</name>
<sequence length="215" mass="23850">MAGPALAQPLASAPPQGRHSAEQAQRQAERDRILQERQVIVATRKRQEAACYRRFVVEDCLRDARTEARNAELELRARELQLNDAERKEKAAERLRSIEEKQRVAPDRSQPQGAARGAGRPATGVEDLRTQHQREAQQRAQQQRSRQESHAASKEQRATQSAERAAAASVRHAENVKSAQERRERLQKMQAEAAAAGRKPAAPLPASSGLPSAQP</sequence>
<accession>A0A1H3VQY9</accession>
<evidence type="ECO:0000313" key="3">
    <source>
        <dbReference type="Proteomes" id="UP000199002"/>
    </source>
</evidence>
<reference evidence="3" key="1">
    <citation type="submission" date="2016-10" db="EMBL/GenBank/DDBJ databases">
        <authorList>
            <person name="Varghese N."/>
            <person name="Submissions S."/>
        </authorList>
    </citation>
    <scope>NUCLEOTIDE SEQUENCE [LARGE SCALE GENOMIC DNA]</scope>
    <source>
        <strain evidence="3">DSM 25157</strain>
    </source>
</reference>
<proteinExistence type="predicted"/>
<feature type="compositionally biased region" description="Low complexity" evidence="1">
    <location>
        <begin position="158"/>
        <end position="169"/>
    </location>
</feature>
<feature type="compositionally biased region" description="Basic and acidic residues" evidence="1">
    <location>
        <begin position="171"/>
        <end position="187"/>
    </location>
</feature>
<evidence type="ECO:0000256" key="1">
    <source>
        <dbReference type="SAM" id="MobiDB-lite"/>
    </source>
</evidence>
<dbReference type="Proteomes" id="UP000199002">
    <property type="component" value="Unassembled WGS sequence"/>
</dbReference>
<dbReference type="EMBL" id="FNQJ01000001">
    <property type="protein sequence ID" value="SDZ77111.1"/>
    <property type="molecule type" value="Genomic_DNA"/>
</dbReference>
<feature type="compositionally biased region" description="Low complexity" evidence="1">
    <location>
        <begin position="1"/>
        <end position="17"/>
    </location>
</feature>
<feature type="compositionally biased region" description="Low complexity" evidence="1">
    <location>
        <begin position="110"/>
        <end position="124"/>
    </location>
</feature>
<feature type="compositionally biased region" description="Basic and acidic residues" evidence="1">
    <location>
        <begin position="145"/>
        <end position="157"/>
    </location>
</feature>
<feature type="compositionally biased region" description="Basic and acidic residues" evidence="1">
    <location>
        <begin position="81"/>
        <end position="106"/>
    </location>
</feature>
<organism evidence="2 3">
    <name type="scientific">Acidovorax soli</name>
    <dbReference type="NCBI Taxonomy" id="592050"/>
    <lineage>
        <taxon>Bacteria</taxon>
        <taxon>Pseudomonadati</taxon>
        <taxon>Pseudomonadota</taxon>
        <taxon>Betaproteobacteria</taxon>
        <taxon>Burkholderiales</taxon>
        <taxon>Comamonadaceae</taxon>
        <taxon>Acidovorax</taxon>
    </lineage>
</organism>